<protein>
    <submittedName>
        <fullName evidence="1">Uncharacterized protein</fullName>
    </submittedName>
</protein>
<dbReference type="GeneID" id="25916719"/>
<evidence type="ECO:0000313" key="1">
    <source>
        <dbReference type="EMBL" id="KNC71247.1"/>
    </source>
</evidence>
<dbReference type="RefSeq" id="XP_014145149.1">
    <property type="nucleotide sequence ID" value="XM_014289674.1"/>
</dbReference>
<sequence length="122" mass="13626">NYLYLPRFFDPELLADQDVYETYEHELSEGNPWSSTVDFVGKLDPMQIDATDTCYRRMRAFAGTEPESPFANNPYDVNHGDVADRSQHSLQTTGRPLKTEGVRQVGGGAILSLYCGAGKTVF</sequence>
<proteinExistence type="predicted"/>
<feature type="non-terminal residue" evidence="1">
    <location>
        <position position="1"/>
    </location>
</feature>
<name>A0A0L0F3H8_9EUKA</name>
<feature type="non-terminal residue" evidence="1">
    <location>
        <position position="122"/>
    </location>
</feature>
<evidence type="ECO:0000313" key="2">
    <source>
        <dbReference type="Proteomes" id="UP000054560"/>
    </source>
</evidence>
<organism evidence="1 2">
    <name type="scientific">Sphaeroforma arctica JP610</name>
    <dbReference type="NCBI Taxonomy" id="667725"/>
    <lineage>
        <taxon>Eukaryota</taxon>
        <taxon>Ichthyosporea</taxon>
        <taxon>Ichthyophonida</taxon>
        <taxon>Sphaeroforma</taxon>
    </lineage>
</organism>
<reference evidence="1 2" key="1">
    <citation type="submission" date="2011-02" db="EMBL/GenBank/DDBJ databases">
        <title>The Genome Sequence of Sphaeroforma arctica JP610.</title>
        <authorList>
            <consortium name="The Broad Institute Genome Sequencing Platform"/>
            <person name="Russ C."/>
            <person name="Cuomo C."/>
            <person name="Young S.K."/>
            <person name="Zeng Q."/>
            <person name="Gargeya S."/>
            <person name="Alvarado L."/>
            <person name="Berlin A."/>
            <person name="Chapman S.B."/>
            <person name="Chen Z."/>
            <person name="Freedman E."/>
            <person name="Gellesch M."/>
            <person name="Goldberg J."/>
            <person name="Griggs A."/>
            <person name="Gujja S."/>
            <person name="Heilman E."/>
            <person name="Heiman D."/>
            <person name="Howarth C."/>
            <person name="Mehta T."/>
            <person name="Neiman D."/>
            <person name="Pearson M."/>
            <person name="Roberts A."/>
            <person name="Saif S."/>
            <person name="Shea T."/>
            <person name="Shenoy N."/>
            <person name="Sisk P."/>
            <person name="Stolte C."/>
            <person name="Sykes S."/>
            <person name="White J."/>
            <person name="Yandava C."/>
            <person name="Burger G."/>
            <person name="Gray M.W."/>
            <person name="Holland P.W.H."/>
            <person name="King N."/>
            <person name="Lang F.B.F."/>
            <person name="Roger A.J."/>
            <person name="Ruiz-Trillo I."/>
            <person name="Haas B."/>
            <person name="Nusbaum C."/>
            <person name="Birren B."/>
        </authorList>
    </citation>
    <scope>NUCLEOTIDE SEQUENCE [LARGE SCALE GENOMIC DNA]</scope>
    <source>
        <strain evidence="1 2">JP610</strain>
    </source>
</reference>
<accession>A0A0L0F3H8</accession>
<gene>
    <name evidence="1" type="ORF">SARC_16215</name>
</gene>
<keyword evidence="2" id="KW-1185">Reference proteome</keyword>
<dbReference type="EMBL" id="KQ249190">
    <property type="protein sequence ID" value="KNC71247.1"/>
    <property type="molecule type" value="Genomic_DNA"/>
</dbReference>
<dbReference type="AlphaFoldDB" id="A0A0L0F3H8"/>
<dbReference type="Proteomes" id="UP000054560">
    <property type="component" value="Unassembled WGS sequence"/>
</dbReference>